<dbReference type="EMBL" id="LAZR01005695">
    <property type="protein sequence ID" value="KKM97880.1"/>
    <property type="molecule type" value="Genomic_DNA"/>
</dbReference>
<accession>A0A0F9PA62</accession>
<gene>
    <name evidence="1" type="ORF">LCGC14_1163520</name>
</gene>
<sequence length="198" mass="22069">MEWFKLSGAAWNIKKMQRDAGRTGIWIRGSATEAMIGINSNEMGSMYKIAKNVNVTTQATGVPEYKQAACGDNVLRLIYHQRACNKCRQLVPTKKSQQPQSGEVVTLIKVQGLQIFSLDGMLSVMKEQLDLLDIISGEYRTMIDTIERFPAVQEELLAAQEKLDEHKKAVAFFIKESTGFDVSEELTGVSNDSRSSDS</sequence>
<protein>
    <submittedName>
        <fullName evidence="1">Uncharacterized protein</fullName>
    </submittedName>
</protein>
<comment type="caution">
    <text evidence="1">The sequence shown here is derived from an EMBL/GenBank/DDBJ whole genome shotgun (WGS) entry which is preliminary data.</text>
</comment>
<proteinExistence type="predicted"/>
<organism evidence="1">
    <name type="scientific">marine sediment metagenome</name>
    <dbReference type="NCBI Taxonomy" id="412755"/>
    <lineage>
        <taxon>unclassified sequences</taxon>
        <taxon>metagenomes</taxon>
        <taxon>ecological metagenomes</taxon>
    </lineage>
</organism>
<name>A0A0F9PA62_9ZZZZ</name>
<evidence type="ECO:0000313" key="1">
    <source>
        <dbReference type="EMBL" id="KKM97880.1"/>
    </source>
</evidence>
<dbReference type="AlphaFoldDB" id="A0A0F9PA62"/>
<reference evidence="1" key="1">
    <citation type="journal article" date="2015" name="Nature">
        <title>Complex archaea that bridge the gap between prokaryotes and eukaryotes.</title>
        <authorList>
            <person name="Spang A."/>
            <person name="Saw J.H."/>
            <person name="Jorgensen S.L."/>
            <person name="Zaremba-Niedzwiedzka K."/>
            <person name="Martijn J."/>
            <person name="Lind A.E."/>
            <person name="van Eijk R."/>
            <person name="Schleper C."/>
            <person name="Guy L."/>
            <person name="Ettema T.J."/>
        </authorList>
    </citation>
    <scope>NUCLEOTIDE SEQUENCE</scope>
</reference>